<comment type="caution">
    <text evidence="1">The sequence shown here is derived from an EMBL/GenBank/DDBJ whole genome shotgun (WGS) entry which is preliminary data.</text>
</comment>
<dbReference type="PANTHER" id="PTHR33332">
    <property type="entry name" value="REVERSE TRANSCRIPTASE DOMAIN-CONTAINING PROTEIN"/>
    <property type="match status" value="1"/>
</dbReference>
<evidence type="ECO:0000313" key="2">
    <source>
        <dbReference type="Proteomes" id="UP000596742"/>
    </source>
</evidence>
<proteinExistence type="predicted"/>
<dbReference type="OrthoDB" id="6148400at2759"/>
<organism evidence="1 2">
    <name type="scientific">Mytilus galloprovincialis</name>
    <name type="common">Mediterranean mussel</name>
    <dbReference type="NCBI Taxonomy" id="29158"/>
    <lineage>
        <taxon>Eukaryota</taxon>
        <taxon>Metazoa</taxon>
        <taxon>Spiralia</taxon>
        <taxon>Lophotrochozoa</taxon>
        <taxon>Mollusca</taxon>
        <taxon>Bivalvia</taxon>
        <taxon>Autobranchia</taxon>
        <taxon>Pteriomorphia</taxon>
        <taxon>Mytilida</taxon>
        <taxon>Mytiloidea</taxon>
        <taxon>Mytilidae</taxon>
        <taxon>Mytilinae</taxon>
        <taxon>Mytilus</taxon>
    </lineage>
</organism>
<protein>
    <submittedName>
        <fullName evidence="1">Uncharacterized protein</fullName>
    </submittedName>
</protein>
<dbReference type="Proteomes" id="UP000596742">
    <property type="component" value="Unassembled WGS sequence"/>
</dbReference>
<dbReference type="EMBL" id="UYJE01001743">
    <property type="protein sequence ID" value="VDI04804.1"/>
    <property type="molecule type" value="Genomic_DNA"/>
</dbReference>
<reference evidence="1" key="1">
    <citation type="submission" date="2018-11" db="EMBL/GenBank/DDBJ databases">
        <authorList>
            <person name="Alioto T."/>
            <person name="Alioto T."/>
        </authorList>
    </citation>
    <scope>NUCLEOTIDE SEQUENCE</scope>
</reference>
<keyword evidence="2" id="KW-1185">Reference proteome</keyword>
<accession>A0A8B6CFJ5</accession>
<name>A0A8B6CFJ5_MYTGA</name>
<evidence type="ECO:0000313" key="1">
    <source>
        <dbReference type="EMBL" id="VDI04804.1"/>
    </source>
</evidence>
<gene>
    <name evidence="1" type="ORF">MGAL_10B083946</name>
</gene>
<sequence>MTFHPAKCYTLRVSRKINPTIEEYQMMGQQLSTVHQYPYLGVELSEDLSWDPHIKKVITKSNRVLGFLRRNIWKCPQDIKAQAYTSLVRPHLEYASTVWDPYRKHHIDSLEMVQRRAARFATSTYSREPGTVTNIMTTLEWQTLESRRKSSRLSMFYKATHGKAAVNIPSYVRRPSTSTRQYHPEKFTQISTSTDAYKYSYIPRTITDWNSLPPEAFQATSLECFKQQLRRLQL</sequence>
<dbReference type="AlphaFoldDB" id="A0A8B6CFJ5"/>